<dbReference type="PANTHER" id="PTHR38644">
    <property type="entry name" value="EXPRESSED PROTEIN"/>
    <property type="match status" value="1"/>
</dbReference>
<proteinExistence type="predicted"/>
<gene>
    <name evidence="3" type="ORF">VMCG_08122</name>
</gene>
<feature type="region of interest" description="Disordered" evidence="1">
    <location>
        <begin position="42"/>
        <end position="101"/>
    </location>
</feature>
<evidence type="ECO:0000256" key="1">
    <source>
        <dbReference type="SAM" id="MobiDB-lite"/>
    </source>
</evidence>
<dbReference type="STRING" id="356882.A0A423VRF0"/>
<evidence type="ECO:0000313" key="4">
    <source>
        <dbReference type="Proteomes" id="UP000283895"/>
    </source>
</evidence>
<accession>A0A423VRF0</accession>
<dbReference type="AlphaFoldDB" id="A0A423VRF0"/>
<dbReference type="OrthoDB" id="5319015at2759"/>
<dbReference type="EMBL" id="LKEA01000044">
    <property type="protein sequence ID" value="ROV93638.1"/>
    <property type="molecule type" value="Genomic_DNA"/>
</dbReference>
<protein>
    <recommendedName>
        <fullName evidence="2">Mmc1 C-terminal domain-containing protein</fullName>
    </recommendedName>
</protein>
<dbReference type="Pfam" id="PF23867">
    <property type="entry name" value="Mmc1_N"/>
    <property type="match status" value="1"/>
</dbReference>
<name>A0A423VRF0_9PEZI</name>
<comment type="caution">
    <text evidence="3">The sequence shown here is derived from an EMBL/GenBank/DDBJ whole genome shotgun (WGS) entry which is preliminary data.</text>
</comment>
<organism evidence="3 4">
    <name type="scientific">Cytospora schulzeri</name>
    <dbReference type="NCBI Taxonomy" id="448051"/>
    <lineage>
        <taxon>Eukaryota</taxon>
        <taxon>Fungi</taxon>
        <taxon>Dikarya</taxon>
        <taxon>Ascomycota</taxon>
        <taxon>Pezizomycotina</taxon>
        <taxon>Sordariomycetes</taxon>
        <taxon>Sordariomycetidae</taxon>
        <taxon>Diaporthales</taxon>
        <taxon>Cytosporaceae</taxon>
        <taxon>Cytospora</taxon>
    </lineage>
</organism>
<feature type="compositionally biased region" description="Low complexity" evidence="1">
    <location>
        <begin position="42"/>
        <end position="59"/>
    </location>
</feature>
<dbReference type="Pfam" id="PF23868">
    <property type="entry name" value="Mmc1_C"/>
    <property type="match status" value="1"/>
</dbReference>
<feature type="compositionally biased region" description="Low complexity" evidence="1">
    <location>
        <begin position="69"/>
        <end position="82"/>
    </location>
</feature>
<evidence type="ECO:0000259" key="2">
    <source>
        <dbReference type="Pfam" id="PF23868"/>
    </source>
</evidence>
<feature type="domain" description="Mmc1 C-terminal" evidence="2">
    <location>
        <begin position="412"/>
        <end position="620"/>
    </location>
</feature>
<reference evidence="3 4" key="1">
    <citation type="submission" date="2015-09" db="EMBL/GenBank/DDBJ databases">
        <title>Host preference determinants of Valsa canker pathogens revealed by comparative genomics.</title>
        <authorList>
            <person name="Yin Z."/>
            <person name="Huang L."/>
        </authorList>
    </citation>
    <scope>NUCLEOTIDE SEQUENCE [LARGE SCALE GENOMIC DNA]</scope>
    <source>
        <strain evidence="3 4">03-1</strain>
    </source>
</reference>
<sequence>MPPRLSLRSVAGRSHPLKRAIVNQTPTTITTPTPSVCLFCSLSPRSSNTPSTPSTPSTPRRARRKSLATRRNQSTSASAATPAPSPPPPSSSSSPREELQAALQELQKHAANYVNLSRVQLALTSLRQEAGDETIRLAILGLANGPDSVRTAKEVVRLLLADPLSSEQQWERELMGHDARQPLIIRVGAEEDKGVSMTYAKGSLLREMNVSSPGLNGHKLEILLTESNPLADSTTGAFQDFEETALVPTVDIPTSSTGRYTPVTTPVHKALLVTDGLVGAASLVNLPLLPHEDTIAATVNLPGYNPQDGAAMPFTTIDVKAAGQGLDAFRQSIDKGFEYERAWFKSNVPAIVAWLKSGATSTEDGVTKAAVRNMTASLLRNTLAAIQEEEARRLSSAISSQVVPKEVVSMNPSLAEWAEKAHAELQEEMDRAFTSRRWRKLNWWKLFWRVDDVGVLSSEMLSQRFLPGAERNVIYLAGKIEGSGLFGPDGSDKGPYAMPTLSAALGPPSKATKPAPVLSMPEGAKALGTKWPTHITFTRNYLQTETVPALQALAQRLVFQSTSFSTLTTALGGLMYLSSFGMSESGAVAAFGIVWSLRRLQTKWETAREYWQSEVREEGRKAVRAVEISVGEAIDKAVAKETKSGGSSQGVEEAQLGELRRARELVQKAEEALERLK</sequence>
<dbReference type="PANTHER" id="PTHR38644:SF1">
    <property type="entry name" value="EXPRESSED PROTEIN"/>
    <property type="match status" value="1"/>
</dbReference>
<dbReference type="InterPro" id="IPR056196">
    <property type="entry name" value="Mmc1_C"/>
</dbReference>
<evidence type="ECO:0000313" key="3">
    <source>
        <dbReference type="EMBL" id="ROV93638.1"/>
    </source>
</evidence>
<keyword evidence="4" id="KW-1185">Reference proteome</keyword>
<dbReference type="Proteomes" id="UP000283895">
    <property type="component" value="Unassembled WGS sequence"/>
</dbReference>